<evidence type="ECO:0000256" key="5">
    <source>
        <dbReference type="ARBA" id="ARBA00023136"/>
    </source>
</evidence>
<dbReference type="SUPFAM" id="SSF50939">
    <property type="entry name" value="Sialidases"/>
    <property type="match status" value="1"/>
</dbReference>
<evidence type="ECO:0000256" key="2">
    <source>
        <dbReference type="ARBA" id="ARBA00022692"/>
    </source>
</evidence>
<dbReference type="PANTHER" id="PTHR46730">
    <property type="entry name" value="POLYCYSTIN-1"/>
    <property type="match status" value="1"/>
</dbReference>
<protein>
    <submittedName>
        <fullName evidence="7">Immunoglobulin I-set domain protein</fullName>
    </submittedName>
</protein>
<keyword evidence="3" id="KW-0677">Repeat</keyword>
<comment type="caution">
    <text evidence="7">The sequence shown here is derived from an EMBL/GenBank/DDBJ whole genome shotgun (WGS) entry which is preliminary data.</text>
</comment>
<keyword evidence="4" id="KW-1133">Transmembrane helix</keyword>
<organism evidence="7 8">
    <name type="scientific">candidate division Kazan bacterium GW2011_GWB1_52_7</name>
    <dbReference type="NCBI Taxonomy" id="1620414"/>
    <lineage>
        <taxon>Bacteria</taxon>
        <taxon>Bacteria division Kazan-3B-28</taxon>
    </lineage>
</organism>
<dbReference type="InterPro" id="IPR013783">
    <property type="entry name" value="Ig-like_fold"/>
</dbReference>
<evidence type="ECO:0000259" key="6">
    <source>
        <dbReference type="PROSITE" id="PS50093"/>
    </source>
</evidence>
<keyword evidence="5" id="KW-0472">Membrane</keyword>
<dbReference type="PANTHER" id="PTHR46730:SF4">
    <property type="entry name" value="POLYCYSTIC KIDNEY DISEASE PROTEIN 1-LIKE 1"/>
    <property type="match status" value="1"/>
</dbReference>
<dbReference type="InterPro" id="IPR035986">
    <property type="entry name" value="PKD_dom_sf"/>
</dbReference>
<dbReference type="InterPro" id="IPR022409">
    <property type="entry name" value="PKD/Chitinase_dom"/>
</dbReference>
<dbReference type="CDD" id="cd00146">
    <property type="entry name" value="PKD"/>
    <property type="match status" value="2"/>
</dbReference>
<feature type="domain" description="PKD" evidence="6">
    <location>
        <begin position="298"/>
        <end position="378"/>
    </location>
</feature>
<comment type="subcellular location">
    <subcellularLocation>
        <location evidence="1">Membrane</location>
        <topology evidence="1">Multi-pass membrane protein</topology>
    </subcellularLocation>
</comment>
<evidence type="ECO:0000313" key="8">
    <source>
        <dbReference type="Proteomes" id="UP000034913"/>
    </source>
</evidence>
<evidence type="ECO:0000256" key="4">
    <source>
        <dbReference type="ARBA" id="ARBA00022989"/>
    </source>
</evidence>
<accession>A0A0G1ZFN3</accession>
<evidence type="ECO:0000313" key="7">
    <source>
        <dbReference type="EMBL" id="KKW26677.1"/>
    </source>
</evidence>
<gene>
    <name evidence="7" type="ORF">VF00_C0002G0002</name>
</gene>
<reference evidence="7 8" key="1">
    <citation type="journal article" date="2015" name="Nature">
        <title>rRNA introns, odd ribosomes, and small enigmatic genomes across a large radiation of phyla.</title>
        <authorList>
            <person name="Brown C.T."/>
            <person name="Hug L.A."/>
            <person name="Thomas B.C."/>
            <person name="Sharon I."/>
            <person name="Castelle C.J."/>
            <person name="Singh A."/>
            <person name="Wilkins M.J."/>
            <person name="Williams K.H."/>
            <person name="Banfield J.F."/>
        </authorList>
    </citation>
    <scope>NUCLEOTIDE SEQUENCE [LARGE SCALE GENOMIC DNA]</scope>
</reference>
<sequence length="809" mass="84205">MRFALLVVILLVGCQSGGPKVAGAPSKIVDGDLVASLTQQFWAERERIISGGIQPPPGADQVTDLVCDGTTLTWSYVNLGDYNQDGEAGIADLTSIALHFGHKQDPAFPDLLDEVIDGDKSTEVGVSDITPIALNYLATVARYSIQGANAPDGSFGEVGSISRSAGSGLGRLQFVAELPVTELLFFRIVPVDGGGSLGAPSNVVAGPNARPVITTIYVEPTETYTGQPVTFSAEVSGTEPFFYGWDFAGATNPLSSAETSPTVTITAGVGIYNATLTVANEYGESEFGFPIDVRMPVPPDIVEIIPTSGVAGTQITFQATITGEPAPAYAWDFGGAAIPNISADIFPTVTLSATDDYTVSLTVTNLAGEGSLQLPFVVVPPPQPPVISGVTAPNGIVGTNASFSATVSGDEPLTYAWDFGGGGLPNTSADTDPVITCETVGNFNCHLEVSNAVGTDGYNFFWEVRGGTWNAVSLGAIGRGTAPIIAYGYPAVAYTDGQTTEVKFVRATDPFGDAWGTATTVANWGSGLSAVAVNGHPAIAFYADDALHYIRALDAEGSSWPLTDIVVDSGGWLLLPSLIVVNGNPAVAYYDYANERVKYARAADGDGDTWGSPQVIDDGLGIYGGQPTLAMVNGQPAIAYADYTAGVLQFVRSIDAYGDNWNAPLALDGEGYSPRIATVNGQPAVSYITGSGALKLIRSIDVDGQNWGPSTEVVAAPGGEWVLGKHSLAIIAGRPAIAYAMNTTGTPQERDIRYIRASNTEGTDWSETASQLWPLGGFEPGLASIGGRPMVTFSIPGPGVEPLFVAHLE</sequence>
<dbReference type="SUPFAM" id="SSF49299">
    <property type="entry name" value="PKD domain"/>
    <property type="match status" value="3"/>
</dbReference>
<dbReference type="GO" id="GO:0006816">
    <property type="term" value="P:calcium ion transport"/>
    <property type="evidence" value="ECO:0007669"/>
    <property type="project" value="TreeGrafter"/>
</dbReference>
<dbReference type="Proteomes" id="UP000034913">
    <property type="component" value="Unassembled WGS sequence"/>
</dbReference>
<dbReference type="PROSITE" id="PS50093">
    <property type="entry name" value="PKD"/>
    <property type="match status" value="2"/>
</dbReference>
<dbReference type="InterPro" id="IPR000601">
    <property type="entry name" value="PKD_dom"/>
</dbReference>
<feature type="domain" description="PKD" evidence="6">
    <location>
        <begin position="384"/>
        <end position="454"/>
    </location>
</feature>
<proteinExistence type="predicted"/>
<dbReference type="Gene3D" id="2.120.10.70">
    <property type="entry name" value="Fucose-specific lectin"/>
    <property type="match status" value="1"/>
</dbReference>
<dbReference type="Pfam" id="PF00801">
    <property type="entry name" value="PKD"/>
    <property type="match status" value="2"/>
</dbReference>
<dbReference type="GO" id="GO:0005886">
    <property type="term" value="C:plasma membrane"/>
    <property type="evidence" value="ECO:0007669"/>
    <property type="project" value="TreeGrafter"/>
</dbReference>
<evidence type="ECO:0000256" key="3">
    <source>
        <dbReference type="ARBA" id="ARBA00022737"/>
    </source>
</evidence>
<evidence type="ECO:0000256" key="1">
    <source>
        <dbReference type="ARBA" id="ARBA00004141"/>
    </source>
</evidence>
<dbReference type="Gene3D" id="2.60.40.10">
    <property type="entry name" value="Immunoglobulins"/>
    <property type="match status" value="3"/>
</dbReference>
<dbReference type="InterPro" id="IPR036278">
    <property type="entry name" value="Sialidase_sf"/>
</dbReference>
<keyword evidence="2" id="KW-0812">Transmembrane</keyword>
<dbReference type="GO" id="GO:0005261">
    <property type="term" value="F:monoatomic cation channel activity"/>
    <property type="evidence" value="ECO:0007669"/>
    <property type="project" value="TreeGrafter"/>
</dbReference>
<dbReference type="AlphaFoldDB" id="A0A0G1ZFN3"/>
<dbReference type="SMART" id="SM00089">
    <property type="entry name" value="PKD"/>
    <property type="match status" value="3"/>
</dbReference>
<dbReference type="EMBL" id="LCRB01000002">
    <property type="protein sequence ID" value="KKW26677.1"/>
    <property type="molecule type" value="Genomic_DNA"/>
</dbReference>
<name>A0A0G1ZFN3_UNCK3</name>